<protein>
    <recommendedName>
        <fullName evidence="4">F-box domain-containing protein</fullName>
    </recommendedName>
</protein>
<feature type="region of interest" description="Disordered" evidence="1">
    <location>
        <begin position="1"/>
        <end position="38"/>
    </location>
</feature>
<dbReference type="EMBL" id="JAGFBS010000013">
    <property type="protein sequence ID" value="KAG6375870.1"/>
    <property type="molecule type" value="Genomic_DNA"/>
</dbReference>
<sequence>MARASKRAKTTATSTVTPDGAPSSSMSAQPLPSIPFQSGPNLERIPDEVLHEALSYLPTLRDHHVLFGYRLTPPVIPSTLLVRSSTLRALSQTSRLLRSRCLAMAWQQIELCGAEQNVSFYRAIGEATRTGTRVLKACPHLLPLVQTVSIVLTRYQSAEIIPAFAACLATLPNLTTIQVIHAHSQMTTAIKNGFQGKQFPSVRRISLPSSAHEIVKSCPNLEEVTCTEGDGSTIIGSLVKGKCQELRVLKDIDAPLKRLVKVVPNLRHIGVRMGANMTPLADFPFLDTIEFIDNFGSQLSAAPYTGQASEVLKQNKSQAEKTVLLTKWTGTWDYGEYKNDADKAFVTREAIKV</sequence>
<dbReference type="AlphaFoldDB" id="A0A8I2YPW5"/>
<reference evidence="2" key="1">
    <citation type="submission" date="2021-03" db="EMBL/GenBank/DDBJ databases">
        <title>Evolutionary innovations through gain and loss of genes in the ectomycorrhizal Boletales.</title>
        <authorList>
            <person name="Wu G."/>
            <person name="Miyauchi S."/>
            <person name="Morin E."/>
            <person name="Yang Z.-L."/>
            <person name="Xu J."/>
            <person name="Martin F.M."/>
        </authorList>
    </citation>
    <scope>NUCLEOTIDE SEQUENCE</scope>
    <source>
        <strain evidence="2">BR01</strain>
    </source>
</reference>
<feature type="compositionally biased region" description="Polar residues" evidence="1">
    <location>
        <begin position="22"/>
        <end position="38"/>
    </location>
</feature>
<comment type="caution">
    <text evidence="2">The sequence shown here is derived from an EMBL/GenBank/DDBJ whole genome shotgun (WGS) entry which is preliminary data.</text>
</comment>
<proteinExistence type="predicted"/>
<dbReference type="Proteomes" id="UP000683000">
    <property type="component" value="Unassembled WGS sequence"/>
</dbReference>
<evidence type="ECO:0008006" key="4">
    <source>
        <dbReference type="Google" id="ProtNLM"/>
    </source>
</evidence>
<evidence type="ECO:0000313" key="2">
    <source>
        <dbReference type="EMBL" id="KAG6375870.1"/>
    </source>
</evidence>
<evidence type="ECO:0000256" key="1">
    <source>
        <dbReference type="SAM" id="MobiDB-lite"/>
    </source>
</evidence>
<gene>
    <name evidence="2" type="ORF">JVT61DRAFT_2734</name>
</gene>
<name>A0A8I2YPW5_9AGAM</name>
<organism evidence="2 3">
    <name type="scientific">Boletus reticuloceps</name>
    <dbReference type="NCBI Taxonomy" id="495285"/>
    <lineage>
        <taxon>Eukaryota</taxon>
        <taxon>Fungi</taxon>
        <taxon>Dikarya</taxon>
        <taxon>Basidiomycota</taxon>
        <taxon>Agaricomycotina</taxon>
        <taxon>Agaricomycetes</taxon>
        <taxon>Agaricomycetidae</taxon>
        <taxon>Boletales</taxon>
        <taxon>Boletineae</taxon>
        <taxon>Boletaceae</taxon>
        <taxon>Boletoideae</taxon>
        <taxon>Boletus</taxon>
    </lineage>
</organism>
<keyword evidence="3" id="KW-1185">Reference proteome</keyword>
<accession>A0A8I2YPW5</accession>
<dbReference type="OrthoDB" id="2657790at2759"/>
<evidence type="ECO:0000313" key="3">
    <source>
        <dbReference type="Proteomes" id="UP000683000"/>
    </source>
</evidence>